<proteinExistence type="predicted"/>
<protein>
    <submittedName>
        <fullName evidence="2">Uncharacterized protein</fullName>
    </submittedName>
</protein>
<feature type="region of interest" description="Disordered" evidence="1">
    <location>
        <begin position="51"/>
        <end position="116"/>
    </location>
</feature>
<reference evidence="2 3" key="1">
    <citation type="submission" date="2015-09" db="EMBL/GenBank/DDBJ databases">
        <title>Draft genome of the parasitic nematode Teladorsagia circumcincta isolate WARC Sus (inbred).</title>
        <authorList>
            <person name="Mitreva M."/>
        </authorList>
    </citation>
    <scope>NUCLEOTIDE SEQUENCE [LARGE SCALE GENOMIC DNA]</scope>
    <source>
        <strain evidence="2 3">S</strain>
    </source>
</reference>
<evidence type="ECO:0000313" key="3">
    <source>
        <dbReference type="Proteomes" id="UP000230423"/>
    </source>
</evidence>
<feature type="non-terminal residue" evidence="2">
    <location>
        <position position="1"/>
    </location>
</feature>
<name>A0A2G9UE18_TELCI</name>
<keyword evidence="3" id="KW-1185">Reference proteome</keyword>
<accession>A0A2G9UE18</accession>
<gene>
    <name evidence="2" type="ORF">TELCIR_09732</name>
</gene>
<organism evidence="2 3">
    <name type="scientific">Teladorsagia circumcincta</name>
    <name type="common">Brown stomach worm</name>
    <name type="synonym">Ostertagia circumcincta</name>
    <dbReference type="NCBI Taxonomy" id="45464"/>
    <lineage>
        <taxon>Eukaryota</taxon>
        <taxon>Metazoa</taxon>
        <taxon>Ecdysozoa</taxon>
        <taxon>Nematoda</taxon>
        <taxon>Chromadorea</taxon>
        <taxon>Rhabditida</taxon>
        <taxon>Rhabditina</taxon>
        <taxon>Rhabditomorpha</taxon>
        <taxon>Strongyloidea</taxon>
        <taxon>Trichostrongylidae</taxon>
        <taxon>Teladorsagia</taxon>
    </lineage>
</organism>
<dbReference type="Proteomes" id="UP000230423">
    <property type="component" value="Unassembled WGS sequence"/>
</dbReference>
<dbReference type="OrthoDB" id="5847302at2759"/>
<dbReference type="EMBL" id="KZ347083">
    <property type="protein sequence ID" value="PIO68479.1"/>
    <property type="molecule type" value="Genomic_DNA"/>
</dbReference>
<dbReference type="AlphaFoldDB" id="A0A2G9UE18"/>
<evidence type="ECO:0000256" key="1">
    <source>
        <dbReference type="SAM" id="MobiDB-lite"/>
    </source>
</evidence>
<sequence length="461" mass="50385">VDDFLETDTRSIVEHDTPHMWNERHRQLTRTIAQVLEDYSIVKFVALNSDDEESIEHASEKSDEKAEPKDEEVNMAKSSTPPLSATGEMLSEVDQVDEQEHESPLGSVHSSRGKKDLGTRCTNAIRKDKEENFCSTHLIMNGMKEAKKKEKGSSAVNADGTEMVDPAAGNYAVSTSGEQQQLVPQSMADMTSHSSPILQQDTLQPPTTCGEMITVASTVPSPTRAATVCTVSSVTSRPPVAPTTAAIPTSTSIRQSLLPPPPSATTTLRQYVQSNAAHLTGNVLRQQLAPQASTLAPQRQPALFPVAIAGPRDTRQPVLAQLNMESKRHFGVPPGVVTSLEGQTVAPADINKVTDVRECKKEFLCSSPAIPDVYMLKAVYGDDMVDDAYNAKAKDEWASHIQQEIVPLQKICYFVATRLLSINFPNFFELSFSRAKENNEVPFLVAFKMIQECSRATASDS</sequence>
<evidence type="ECO:0000313" key="2">
    <source>
        <dbReference type="EMBL" id="PIO68479.1"/>
    </source>
</evidence>
<feature type="compositionally biased region" description="Basic and acidic residues" evidence="1">
    <location>
        <begin position="55"/>
        <end position="74"/>
    </location>
</feature>